<evidence type="ECO:0000313" key="3">
    <source>
        <dbReference type="Proteomes" id="UP001321473"/>
    </source>
</evidence>
<dbReference type="EMBL" id="JARKHS020025613">
    <property type="protein sequence ID" value="KAK8767255.1"/>
    <property type="molecule type" value="Genomic_DNA"/>
</dbReference>
<organism evidence="2 3">
    <name type="scientific">Amblyomma americanum</name>
    <name type="common">Lone star tick</name>
    <dbReference type="NCBI Taxonomy" id="6943"/>
    <lineage>
        <taxon>Eukaryota</taxon>
        <taxon>Metazoa</taxon>
        <taxon>Ecdysozoa</taxon>
        <taxon>Arthropoda</taxon>
        <taxon>Chelicerata</taxon>
        <taxon>Arachnida</taxon>
        <taxon>Acari</taxon>
        <taxon>Parasitiformes</taxon>
        <taxon>Ixodida</taxon>
        <taxon>Ixodoidea</taxon>
        <taxon>Ixodidae</taxon>
        <taxon>Amblyomminae</taxon>
        <taxon>Amblyomma</taxon>
    </lineage>
</organism>
<reference evidence="2 3" key="1">
    <citation type="journal article" date="2023" name="Arcadia Sci">
        <title>De novo assembly of a long-read Amblyomma americanum tick genome.</title>
        <authorList>
            <person name="Chou S."/>
            <person name="Poskanzer K.E."/>
            <person name="Rollins M."/>
            <person name="Thuy-Boun P.S."/>
        </authorList>
    </citation>
    <scope>NUCLEOTIDE SEQUENCE [LARGE SCALE GENOMIC DNA]</scope>
    <source>
        <strain evidence="2">F_SG_1</strain>
        <tissue evidence="2">Salivary glands</tissue>
    </source>
</reference>
<accession>A0AAQ4DXR5</accession>
<evidence type="ECO:0000313" key="2">
    <source>
        <dbReference type="EMBL" id="KAK8767255.1"/>
    </source>
</evidence>
<keyword evidence="1" id="KW-1133">Transmembrane helix</keyword>
<proteinExistence type="predicted"/>
<comment type="caution">
    <text evidence="2">The sequence shown here is derived from an EMBL/GenBank/DDBJ whole genome shotgun (WGS) entry which is preliminary data.</text>
</comment>
<protein>
    <submittedName>
        <fullName evidence="2">Uncharacterized protein</fullName>
    </submittedName>
</protein>
<keyword evidence="1" id="KW-0472">Membrane</keyword>
<keyword evidence="1" id="KW-0812">Transmembrane</keyword>
<sequence length="167" mass="18287">MPQHLYNHRYFGVAPMQAMAYAPPQRLPMPTELSMHLFDDSQVTQVASCTLIVVLALLTGVLIFFFVLGLGMSVHNEHVTTTAVSDYDIVVRAATRGDVNATAARKHEPQPSRGAVARAHNLAVSSEPPLKNEVGAEETIDTTMLRLIRWKALQAGVIGSQQRLDVN</sequence>
<dbReference type="Proteomes" id="UP001321473">
    <property type="component" value="Unassembled WGS sequence"/>
</dbReference>
<evidence type="ECO:0000256" key="1">
    <source>
        <dbReference type="SAM" id="Phobius"/>
    </source>
</evidence>
<gene>
    <name evidence="2" type="ORF">V5799_005956</name>
</gene>
<name>A0AAQ4DXR5_AMBAM</name>
<keyword evidence="3" id="KW-1185">Reference proteome</keyword>
<dbReference type="AlphaFoldDB" id="A0AAQ4DXR5"/>
<feature type="transmembrane region" description="Helical" evidence="1">
    <location>
        <begin position="43"/>
        <end position="68"/>
    </location>
</feature>